<evidence type="ECO:0000256" key="1">
    <source>
        <dbReference type="ARBA" id="ARBA00004141"/>
    </source>
</evidence>
<comment type="subcellular location">
    <subcellularLocation>
        <location evidence="1">Membrane</location>
        <topology evidence="1">Multi-pass membrane protein</topology>
    </subcellularLocation>
</comment>
<reference evidence="8" key="1">
    <citation type="submission" date="2023-09" db="UniProtKB">
        <authorList>
            <consortium name="Ensembl"/>
        </authorList>
    </citation>
    <scope>IDENTIFICATION</scope>
</reference>
<dbReference type="STRING" id="303518.ENSPNYP00000027187"/>
<keyword evidence="4" id="KW-1133">Transmembrane helix</keyword>
<proteinExistence type="inferred from homology"/>
<dbReference type="Ensembl" id="ENSPNYT00000027848.1">
    <property type="protein sequence ID" value="ENSPNYP00000027187.1"/>
    <property type="gene ID" value="ENSPNYG00000020473.1"/>
</dbReference>
<evidence type="ECO:0000313" key="8">
    <source>
        <dbReference type="Ensembl" id="ENSPNYP00000027187.1"/>
    </source>
</evidence>
<keyword evidence="5" id="KW-0472">Membrane</keyword>
<dbReference type="GO" id="GO:0005886">
    <property type="term" value="C:plasma membrane"/>
    <property type="evidence" value="ECO:0007669"/>
    <property type="project" value="Ensembl"/>
</dbReference>
<dbReference type="GO" id="GO:0098901">
    <property type="term" value="P:regulation of cardiac muscle cell action potential"/>
    <property type="evidence" value="ECO:0007669"/>
    <property type="project" value="Ensembl"/>
</dbReference>
<evidence type="ECO:0000256" key="4">
    <source>
        <dbReference type="ARBA" id="ARBA00022989"/>
    </source>
</evidence>
<name>A0A3B4GV87_9CICH</name>
<evidence type="ECO:0000256" key="5">
    <source>
        <dbReference type="ARBA" id="ARBA00023136"/>
    </source>
</evidence>
<dbReference type="PANTHER" id="PTHR13624">
    <property type="entry name" value="RE42071P"/>
    <property type="match status" value="1"/>
</dbReference>
<dbReference type="GeneTree" id="ENSGT00390000000672"/>
<accession>A0A3B4GV87</accession>
<dbReference type="Pfam" id="PF10268">
    <property type="entry name" value="Tmemb_161AB"/>
    <property type="match status" value="1"/>
</dbReference>
<evidence type="ECO:0000256" key="3">
    <source>
        <dbReference type="ARBA" id="ARBA00022692"/>
    </source>
</evidence>
<dbReference type="AlphaFoldDB" id="A0A3B4GV87"/>
<evidence type="ECO:0000256" key="6">
    <source>
        <dbReference type="ARBA" id="ARBA00023180"/>
    </source>
</evidence>
<evidence type="ECO:0000256" key="7">
    <source>
        <dbReference type="SAM" id="MobiDB-lite"/>
    </source>
</evidence>
<dbReference type="GO" id="GO:0010882">
    <property type="term" value="P:regulation of cardiac muscle contraction by calcium ion signaling"/>
    <property type="evidence" value="ECO:0007669"/>
    <property type="project" value="Ensembl"/>
</dbReference>
<keyword evidence="6" id="KW-0325">Glycoprotein</keyword>
<sequence>MGVIGVQLVVTMVMASVIQKIIPHYSLARWLLCSGSLRWYQHPTEDELRSLAGKQKGQKRKDRKYNGHIDSKPLTVPKDIDLQLETKCITEVDTLALHYFPEFQWLVDFTVAATVVYLITELYYSVAQPSGEMNISVVWCLLVLAFVVKTLFSLTAHYFKLEESGERSLCITFAFFFFVKAMAILIVTENYLEFGLETGFENFSDSAQQFLEHQGLDSQGPISKLTFKLILALLCSLIGAFLTFPGLRLAQMHLDALNLTTTKFTQTLLHINFLSPLIMVLLWVKPITKDYIMNPTLGKESVPLMTEQTYDTLRLWAIVLMCVLRLAMMRHHLQAYLNLAQKGVDQMKKEAGRISTVDLQKMVARVFYYLCVIALQYVAPLVIFPFPLPFSSIITGGHSWWVYHEEDLPCTHEMNSDSIMGEAPTAATVIETGARASVAQLSVALGGLRTVFSPLLFRGLFSFFTWWIAACLFSTSLFGLFYHQYLMAA</sequence>
<evidence type="ECO:0000256" key="2">
    <source>
        <dbReference type="ARBA" id="ARBA00009706"/>
    </source>
</evidence>
<comment type="similarity">
    <text evidence="2">Belongs to the TMEM161 family.</text>
</comment>
<organism evidence="8">
    <name type="scientific">Pundamilia nyererei</name>
    <dbReference type="NCBI Taxonomy" id="303518"/>
    <lineage>
        <taxon>Eukaryota</taxon>
        <taxon>Metazoa</taxon>
        <taxon>Chordata</taxon>
        <taxon>Craniata</taxon>
        <taxon>Vertebrata</taxon>
        <taxon>Euteleostomi</taxon>
        <taxon>Actinopterygii</taxon>
        <taxon>Neopterygii</taxon>
        <taxon>Teleostei</taxon>
        <taxon>Neoteleostei</taxon>
        <taxon>Acanthomorphata</taxon>
        <taxon>Ovalentaria</taxon>
        <taxon>Cichlomorphae</taxon>
        <taxon>Cichliformes</taxon>
        <taxon>Cichlidae</taxon>
        <taxon>African cichlids</taxon>
        <taxon>Pseudocrenilabrinae</taxon>
        <taxon>Haplochromini</taxon>
        <taxon>Pundamilia</taxon>
    </lineage>
</organism>
<dbReference type="InterPro" id="IPR019395">
    <property type="entry name" value="Transmembrane_161A/B"/>
</dbReference>
<keyword evidence="3" id="KW-0812">Transmembrane</keyword>
<feature type="region of interest" description="Disordered" evidence="7">
    <location>
        <begin position="51"/>
        <end position="70"/>
    </location>
</feature>
<dbReference type="GO" id="GO:0002027">
    <property type="term" value="P:regulation of heart rate"/>
    <property type="evidence" value="ECO:0007669"/>
    <property type="project" value="Ensembl"/>
</dbReference>
<protein>
    <submittedName>
        <fullName evidence="8">Transmembrane protein 161B</fullName>
    </submittedName>
</protein>
<dbReference type="PANTHER" id="PTHR13624:SF3">
    <property type="entry name" value="TRANSMEMBRANE PROTEIN 161B"/>
    <property type="match status" value="1"/>
</dbReference>